<feature type="domain" description="Bacterial sugar transferase" evidence="9">
    <location>
        <begin position="47"/>
        <end position="234"/>
    </location>
</feature>
<comment type="subcellular location">
    <subcellularLocation>
        <location evidence="1">Cell membrane</location>
    </subcellularLocation>
</comment>
<reference evidence="10" key="1">
    <citation type="submission" date="2020-10" db="EMBL/GenBank/DDBJ databases">
        <title>Taxonomic study of unclassified bacteria belonging to the class Ktedonobacteria.</title>
        <authorList>
            <person name="Yabe S."/>
            <person name="Wang C.M."/>
            <person name="Zheng Y."/>
            <person name="Sakai Y."/>
            <person name="Cavaletti L."/>
            <person name="Monciardini P."/>
            <person name="Donadio S."/>
        </authorList>
    </citation>
    <scope>NUCLEOTIDE SEQUENCE</scope>
    <source>
        <strain evidence="10">ID150040</strain>
    </source>
</reference>
<dbReference type="PANTHER" id="PTHR30576:SF4">
    <property type="entry name" value="UNDECAPRENYL-PHOSPHATE GALACTOSE PHOSPHOTRANSFERASE"/>
    <property type="match status" value="1"/>
</dbReference>
<evidence type="ECO:0000256" key="4">
    <source>
        <dbReference type="ARBA" id="ARBA00022679"/>
    </source>
</evidence>
<evidence type="ECO:0000256" key="5">
    <source>
        <dbReference type="ARBA" id="ARBA00022692"/>
    </source>
</evidence>
<dbReference type="AlphaFoldDB" id="A0A8J3ILU0"/>
<dbReference type="GO" id="GO:0016780">
    <property type="term" value="F:phosphotransferase activity, for other substituted phosphate groups"/>
    <property type="evidence" value="ECO:0007669"/>
    <property type="project" value="TreeGrafter"/>
</dbReference>
<evidence type="ECO:0000313" key="11">
    <source>
        <dbReference type="Proteomes" id="UP000597444"/>
    </source>
</evidence>
<evidence type="ECO:0000313" key="10">
    <source>
        <dbReference type="EMBL" id="GHO91881.1"/>
    </source>
</evidence>
<dbReference type="PANTHER" id="PTHR30576">
    <property type="entry name" value="COLANIC BIOSYNTHESIS UDP-GLUCOSE LIPID CARRIER TRANSFERASE"/>
    <property type="match status" value="1"/>
</dbReference>
<evidence type="ECO:0000256" key="2">
    <source>
        <dbReference type="ARBA" id="ARBA00006464"/>
    </source>
</evidence>
<name>A0A8J3ILU0_9CHLR</name>
<organism evidence="10 11">
    <name type="scientific">Reticulibacter mediterranei</name>
    <dbReference type="NCBI Taxonomy" id="2778369"/>
    <lineage>
        <taxon>Bacteria</taxon>
        <taxon>Bacillati</taxon>
        <taxon>Chloroflexota</taxon>
        <taxon>Ktedonobacteria</taxon>
        <taxon>Ktedonobacterales</taxon>
        <taxon>Reticulibacteraceae</taxon>
        <taxon>Reticulibacter</taxon>
    </lineage>
</organism>
<sequence length="239" mass="27737">MERMQVTQVKGSKVEYNSHQKMSRITIPYRTDVAIIHRPKPGYSFIKRLLDIVLALIGIVALSPIFLLIAIRIKLDDGGTILHFREIIGMHGRHFYALKFRTMIPDADDYLTKHPELLRKYQQNMKLADDPRITRIGRQLRTTSLDELPQLFNVLIGEMSLIGPRIIHPSELPRYGHYANKRLQVKPGISGLWQISGRQHISYDERVALDMYYIDHRSILYDLTILIKTLRVFIIHTGA</sequence>
<evidence type="ECO:0000259" key="9">
    <source>
        <dbReference type="Pfam" id="PF02397"/>
    </source>
</evidence>
<evidence type="ECO:0000256" key="6">
    <source>
        <dbReference type="ARBA" id="ARBA00022989"/>
    </source>
</evidence>
<comment type="similarity">
    <text evidence="2">Belongs to the bacterial sugar transferase family.</text>
</comment>
<evidence type="ECO:0000256" key="7">
    <source>
        <dbReference type="ARBA" id="ARBA00023136"/>
    </source>
</evidence>
<evidence type="ECO:0000256" key="1">
    <source>
        <dbReference type="ARBA" id="ARBA00004236"/>
    </source>
</evidence>
<gene>
    <name evidence="10" type="ORF">KSF_019290</name>
</gene>
<dbReference type="Pfam" id="PF02397">
    <property type="entry name" value="Bac_transf"/>
    <property type="match status" value="1"/>
</dbReference>
<evidence type="ECO:0000256" key="8">
    <source>
        <dbReference type="SAM" id="Phobius"/>
    </source>
</evidence>
<keyword evidence="3" id="KW-1003">Cell membrane</keyword>
<keyword evidence="4" id="KW-0808">Transferase</keyword>
<dbReference type="GO" id="GO:0005886">
    <property type="term" value="C:plasma membrane"/>
    <property type="evidence" value="ECO:0007669"/>
    <property type="project" value="UniProtKB-SubCell"/>
</dbReference>
<feature type="transmembrane region" description="Helical" evidence="8">
    <location>
        <begin position="49"/>
        <end position="71"/>
    </location>
</feature>
<dbReference type="EMBL" id="BNJK01000001">
    <property type="protein sequence ID" value="GHO91881.1"/>
    <property type="molecule type" value="Genomic_DNA"/>
</dbReference>
<dbReference type="Proteomes" id="UP000597444">
    <property type="component" value="Unassembled WGS sequence"/>
</dbReference>
<keyword evidence="5 8" id="KW-0812">Transmembrane</keyword>
<keyword evidence="7 8" id="KW-0472">Membrane</keyword>
<comment type="caution">
    <text evidence="10">The sequence shown here is derived from an EMBL/GenBank/DDBJ whole genome shotgun (WGS) entry which is preliminary data.</text>
</comment>
<keyword evidence="6 8" id="KW-1133">Transmembrane helix</keyword>
<dbReference type="InterPro" id="IPR003362">
    <property type="entry name" value="Bact_transf"/>
</dbReference>
<protein>
    <recommendedName>
        <fullName evidence="9">Bacterial sugar transferase domain-containing protein</fullName>
    </recommendedName>
</protein>
<accession>A0A8J3ILU0</accession>
<proteinExistence type="inferred from homology"/>
<keyword evidence="11" id="KW-1185">Reference proteome</keyword>
<evidence type="ECO:0000256" key="3">
    <source>
        <dbReference type="ARBA" id="ARBA00022475"/>
    </source>
</evidence>